<proteinExistence type="inferred from homology"/>
<dbReference type="InterPro" id="IPR042024">
    <property type="entry name" value="D-XK_euk"/>
</dbReference>
<comment type="similarity">
    <text evidence="1 6">Belongs to the FGGY kinase family.</text>
</comment>
<gene>
    <name evidence="9" type="ORF">CC1G_00901</name>
</gene>
<dbReference type="GO" id="GO:0005829">
    <property type="term" value="C:cytosol"/>
    <property type="evidence" value="ECO:0007669"/>
    <property type="project" value="TreeGrafter"/>
</dbReference>
<dbReference type="VEuPathDB" id="FungiDB:CC1G_00901"/>
<dbReference type="Gene3D" id="3.30.420.40">
    <property type="match status" value="2"/>
</dbReference>
<evidence type="ECO:0000259" key="7">
    <source>
        <dbReference type="Pfam" id="PF00370"/>
    </source>
</evidence>
<keyword evidence="6" id="KW-0067">ATP-binding</keyword>
<evidence type="ECO:0000256" key="1">
    <source>
        <dbReference type="ARBA" id="ARBA00009156"/>
    </source>
</evidence>
<dbReference type="PANTHER" id="PTHR10196:SF57">
    <property type="entry name" value="XYLULOSE KINASE"/>
    <property type="match status" value="1"/>
</dbReference>
<comment type="function">
    <text evidence="6">Highly specific D-xylulose kinase which participates in the catabolism of xylose. Xylose is a major component of hemicelluloses such as xylan. Most fungi utilize D-xylose via three enzymatic reactions, xylose reductase (XR), xylitol dehydrogenase (XDH), and xylulokinase, to form xylulose 5-phosphate, which enters pentose phosphate pathway.</text>
</comment>
<comment type="caution">
    <text evidence="9">The sequence shown here is derived from an EMBL/GenBank/DDBJ whole genome shotgun (WGS) entry which is preliminary data.</text>
</comment>
<dbReference type="SUPFAM" id="SSF53067">
    <property type="entry name" value="Actin-like ATPase domain"/>
    <property type="match status" value="2"/>
</dbReference>
<comment type="catalytic activity">
    <reaction evidence="5 6">
        <text>D-xylulose + ATP = D-xylulose 5-phosphate + ADP + H(+)</text>
        <dbReference type="Rhea" id="RHEA:10964"/>
        <dbReference type="ChEBI" id="CHEBI:15378"/>
        <dbReference type="ChEBI" id="CHEBI:17140"/>
        <dbReference type="ChEBI" id="CHEBI:30616"/>
        <dbReference type="ChEBI" id="CHEBI:57737"/>
        <dbReference type="ChEBI" id="CHEBI:456216"/>
        <dbReference type="EC" id="2.7.1.17"/>
    </reaction>
</comment>
<feature type="domain" description="Carbohydrate kinase FGGY N-terminal" evidence="7">
    <location>
        <begin position="134"/>
        <end position="286"/>
    </location>
</feature>
<dbReference type="Proteomes" id="UP000001861">
    <property type="component" value="Unassembled WGS sequence"/>
</dbReference>
<organism evidence="9 10">
    <name type="scientific">Coprinopsis cinerea (strain Okayama-7 / 130 / ATCC MYA-4618 / FGSC 9003)</name>
    <name type="common">Inky cap fungus</name>
    <name type="synonym">Hormographiella aspergillata</name>
    <dbReference type="NCBI Taxonomy" id="240176"/>
    <lineage>
        <taxon>Eukaryota</taxon>
        <taxon>Fungi</taxon>
        <taxon>Dikarya</taxon>
        <taxon>Basidiomycota</taxon>
        <taxon>Agaricomycotina</taxon>
        <taxon>Agaricomycetes</taxon>
        <taxon>Agaricomycetidae</taxon>
        <taxon>Agaricales</taxon>
        <taxon>Agaricineae</taxon>
        <taxon>Psathyrellaceae</taxon>
        <taxon>Coprinopsis</taxon>
    </lineage>
</organism>
<dbReference type="InterPro" id="IPR043129">
    <property type="entry name" value="ATPase_NBD"/>
</dbReference>
<dbReference type="STRING" id="240176.A8N926"/>
<dbReference type="KEGG" id="cci:CC1G_00901"/>
<dbReference type="OMA" id="NSCALGG"/>
<dbReference type="GO" id="GO:0042732">
    <property type="term" value="P:D-xylose metabolic process"/>
    <property type="evidence" value="ECO:0007669"/>
    <property type="project" value="UniProtKB-UniRule"/>
</dbReference>
<dbReference type="FunCoup" id="A8N926">
    <property type="interactions" value="310"/>
</dbReference>
<dbReference type="FunFam" id="3.30.420.40:FF:000118">
    <property type="entry name" value="Xylulose kinase 2"/>
    <property type="match status" value="1"/>
</dbReference>
<feature type="domain" description="Carbohydrate kinase FGGY C-terminal" evidence="8">
    <location>
        <begin position="296"/>
        <end position="491"/>
    </location>
</feature>
<dbReference type="PANTHER" id="PTHR10196">
    <property type="entry name" value="SUGAR KINASE"/>
    <property type="match status" value="1"/>
</dbReference>
<dbReference type="GO" id="GO:0004856">
    <property type="term" value="F:D-xylulokinase activity"/>
    <property type="evidence" value="ECO:0007669"/>
    <property type="project" value="UniProtKB-UniRule"/>
</dbReference>
<dbReference type="Pfam" id="PF02782">
    <property type="entry name" value="FGGY_C"/>
    <property type="match status" value="1"/>
</dbReference>
<evidence type="ECO:0000313" key="10">
    <source>
        <dbReference type="Proteomes" id="UP000001861"/>
    </source>
</evidence>
<accession>A8N926</accession>
<dbReference type="InParanoid" id="A8N926"/>
<evidence type="ECO:0000256" key="3">
    <source>
        <dbReference type="ARBA" id="ARBA00022679"/>
    </source>
</evidence>
<dbReference type="RefSeq" id="XP_001831354.1">
    <property type="nucleotide sequence ID" value="XM_001831302.1"/>
</dbReference>
<evidence type="ECO:0000256" key="2">
    <source>
        <dbReference type="ARBA" id="ARBA00022629"/>
    </source>
</evidence>
<dbReference type="InterPro" id="IPR000577">
    <property type="entry name" value="Carb_kinase_FGGY"/>
</dbReference>
<evidence type="ECO:0000256" key="5">
    <source>
        <dbReference type="ARBA" id="ARBA00048885"/>
    </source>
</evidence>
<keyword evidence="2 6" id="KW-0859">Xylose metabolism</keyword>
<dbReference type="eggNOG" id="KOG2531">
    <property type="taxonomic scope" value="Eukaryota"/>
</dbReference>
<dbReference type="InterPro" id="IPR018485">
    <property type="entry name" value="FGGY_C"/>
</dbReference>
<dbReference type="PIRSF" id="PIRSF000538">
    <property type="entry name" value="GlpK"/>
    <property type="match status" value="1"/>
</dbReference>
<dbReference type="Pfam" id="PF00370">
    <property type="entry name" value="FGGY_N"/>
    <property type="match status" value="1"/>
</dbReference>
<dbReference type="CDD" id="cd07776">
    <property type="entry name" value="ASKHA_NBD_FGGY_SpXK-like"/>
    <property type="match status" value="1"/>
</dbReference>
<dbReference type="EC" id="2.7.1.17" evidence="6"/>
<evidence type="ECO:0000256" key="4">
    <source>
        <dbReference type="ARBA" id="ARBA00022777"/>
    </source>
</evidence>
<evidence type="ECO:0000313" key="9">
    <source>
        <dbReference type="EMBL" id="EAU90517.1"/>
    </source>
</evidence>
<dbReference type="GeneID" id="6007826"/>
<dbReference type="GO" id="GO:0005997">
    <property type="term" value="P:xylulose metabolic process"/>
    <property type="evidence" value="ECO:0007669"/>
    <property type="project" value="TreeGrafter"/>
</dbReference>
<reference evidence="9 10" key="1">
    <citation type="journal article" date="2010" name="Proc. Natl. Acad. Sci. U.S.A.">
        <title>Insights into evolution of multicellular fungi from the assembled chromosomes of the mushroom Coprinopsis cinerea (Coprinus cinereus).</title>
        <authorList>
            <person name="Stajich J.E."/>
            <person name="Wilke S.K."/>
            <person name="Ahren D."/>
            <person name="Au C.H."/>
            <person name="Birren B.W."/>
            <person name="Borodovsky M."/>
            <person name="Burns C."/>
            <person name="Canback B."/>
            <person name="Casselton L.A."/>
            <person name="Cheng C.K."/>
            <person name="Deng J."/>
            <person name="Dietrich F.S."/>
            <person name="Fargo D.C."/>
            <person name="Farman M.L."/>
            <person name="Gathman A.C."/>
            <person name="Goldberg J."/>
            <person name="Guigo R."/>
            <person name="Hoegger P.J."/>
            <person name="Hooker J.B."/>
            <person name="Huggins A."/>
            <person name="James T.Y."/>
            <person name="Kamada T."/>
            <person name="Kilaru S."/>
            <person name="Kodira C."/>
            <person name="Kues U."/>
            <person name="Kupfer D."/>
            <person name="Kwan H.S."/>
            <person name="Lomsadze A."/>
            <person name="Li W."/>
            <person name="Lilly W.W."/>
            <person name="Ma L.J."/>
            <person name="Mackey A.J."/>
            <person name="Manning G."/>
            <person name="Martin F."/>
            <person name="Muraguchi H."/>
            <person name="Natvig D.O."/>
            <person name="Palmerini H."/>
            <person name="Ramesh M.A."/>
            <person name="Rehmeyer C.J."/>
            <person name="Roe B.A."/>
            <person name="Shenoy N."/>
            <person name="Stanke M."/>
            <person name="Ter-Hovhannisyan V."/>
            <person name="Tunlid A."/>
            <person name="Velagapudi R."/>
            <person name="Vision T.J."/>
            <person name="Zeng Q."/>
            <person name="Zolan M.E."/>
            <person name="Pukkila P.J."/>
        </authorList>
    </citation>
    <scope>NUCLEOTIDE SEQUENCE [LARGE SCALE GENOMIC DNA]</scope>
    <source>
        <strain evidence="10">Okayama-7 / 130 / ATCC MYA-4618 / FGSC 9003</strain>
    </source>
</reference>
<dbReference type="OrthoDB" id="1728974at2759"/>
<keyword evidence="6" id="KW-0547">Nucleotide-binding</keyword>
<dbReference type="AlphaFoldDB" id="A8N926"/>
<dbReference type="InterPro" id="IPR018484">
    <property type="entry name" value="FGGY_N"/>
</dbReference>
<keyword evidence="10" id="KW-1185">Reference proteome</keyword>
<dbReference type="GO" id="GO:0005524">
    <property type="term" value="F:ATP binding"/>
    <property type="evidence" value="ECO:0007669"/>
    <property type="project" value="UniProtKB-UniRule"/>
</dbReference>
<protein>
    <recommendedName>
        <fullName evidence="6">Xylulose kinase</fullName>
        <ecNumber evidence="6">2.7.1.17</ecNumber>
    </recommendedName>
</protein>
<keyword evidence="6" id="KW-0119">Carbohydrate metabolism</keyword>
<evidence type="ECO:0000259" key="8">
    <source>
        <dbReference type="Pfam" id="PF02782"/>
    </source>
</evidence>
<evidence type="ECO:0000256" key="6">
    <source>
        <dbReference type="RuleBase" id="RU367058"/>
    </source>
</evidence>
<keyword evidence="4 6" id="KW-0418">Kinase</keyword>
<sequence length="547" mass="59036">MAVSSPLFLGLDLSTQQLKAVIIKSDTTIVNETAVHFDNDLPHYQTTSGTYHGPGEGEVTSPVAMWLEAIDLLFERLKKAGVALSDVVAISGAGQQHGSVFWSAKAAELLSTLDSNKTLREQLFPEAFSLERSPIWQDHSTEEDCKLLEEAIGGPQALADLSGSRAYERFTGTQISKVRRLKPDVYDATARISLVSSFIASVFLGQYAPIEVSDASGMNLMDILSCKWDDRLLAICGGPQLREKLGPEPVIGGTNLGTVSNWWVKRWGLNPECIVAPITGDNPATIMSLSAPGDAVLSLGTSTTFLLSIPPADTPPKRFTTSHLLAHPTTTNGQIAMLCYKNGALARENIRNKYAKGDWAEFNKLVESTAPGCSGHMALYFPLPEIIPPGVQGEHCFSISESKAVKTVENIPDQAHCRAILESQFLSIRSRIAAMLPPDAPHLRRLVISGGSSANPVIRQIAADIFGMDVYVSSTKEAAAMGGALLAKYSWWRAQKNSGTFEDMTGGEPAGTTRVATVRGEVSKIYDGLVDVYTRCEEEVVRRGIAA</sequence>
<name>A8N926_COPC7</name>
<keyword evidence="3 6" id="KW-0808">Transferase</keyword>
<dbReference type="EMBL" id="AACS02000007">
    <property type="protein sequence ID" value="EAU90517.1"/>
    <property type="molecule type" value="Genomic_DNA"/>
</dbReference>